<accession>A0AAV4CBG5</accession>
<dbReference type="AlphaFoldDB" id="A0AAV4CBG5"/>
<keyword evidence="2" id="KW-1185">Reference proteome</keyword>
<gene>
    <name evidence="1" type="ORF">PoB_005508200</name>
</gene>
<protein>
    <submittedName>
        <fullName evidence="1">Uncharacterized protein</fullName>
    </submittedName>
</protein>
<dbReference type="Proteomes" id="UP000735302">
    <property type="component" value="Unassembled WGS sequence"/>
</dbReference>
<evidence type="ECO:0000313" key="1">
    <source>
        <dbReference type="EMBL" id="GFO28577.1"/>
    </source>
</evidence>
<proteinExistence type="predicted"/>
<evidence type="ECO:0000313" key="2">
    <source>
        <dbReference type="Proteomes" id="UP000735302"/>
    </source>
</evidence>
<dbReference type="EMBL" id="BLXT01006043">
    <property type="protein sequence ID" value="GFO28577.1"/>
    <property type="molecule type" value="Genomic_DNA"/>
</dbReference>
<organism evidence="1 2">
    <name type="scientific">Plakobranchus ocellatus</name>
    <dbReference type="NCBI Taxonomy" id="259542"/>
    <lineage>
        <taxon>Eukaryota</taxon>
        <taxon>Metazoa</taxon>
        <taxon>Spiralia</taxon>
        <taxon>Lophotrochozoa</taxon>
        <taxon>Mollusca</taxon>
        <taxon>Gastropoda</taxon>
        <taxon>Heterobranchia</taxon>
        <taxon>Euthyneura</taxon>
        <taxon>Panpulmonata</taxon>
        <taxon>Sacoglossa</taxon>
        <taxon>Placobranchoidea</taxon>
        <taxon>Plakobranchidae</taxon>
        <taxon>Plakobranchus</taxon>
    </lineage>
</organism>
<name>A0AAV4CBG5_9GAST</name>
<comment type="caution">
    <text evidence="1">The sequence shown here is derived from an EMBL/GenBank/DDBJ whole genome shotgun (WGS) entry which is preliminary data.</text>
</comment>
<reference evidence="1 2" key="1">
    <citation type="journal article" date="2021" name="Elife">
        <title>Chloroplast acquisition without the gene transfer in kleptoplastic sea slugs, Plakobranchus ocellatus.</title>
        <authorList>
            <person name="Maeda T."/>
            <person name="Takahashi S."/>
            <person name="Yoshida T."/>
            <person name="Shimamura S."/>
            <person name="Takaki Y."/>
            <person name="Nagai Y."/>
            <person name="Toyoda A."/>
            <person name="Suzuki Y."/>
            <person name="Arimoto A."/>
            <person name="Ishii H."/>
            <person name="Satoh N."/>
            <person name="Nishiyama T."/>
            <person name="Hasebe M."/>
            <person name="Maruyama T."/>
            <person name="Minagawa J."/>
            <person name="Obokata J."/>
            <person name="Shigenobu S."/>
        </authorList>
    </citation>
    <scope>NUCLEOTIDE SEQUENCE [LARGE SCALE GENOMIC DNA]</scope>
</reference>
<sequence length="108" mass="12703">MVQLIFFVRERDKRLLRSDRAQSRLLYDGLWIRKQNSSWYIFSIVGKWPLKVAHNRLLTSCGSGDGNIKSTDANILLLFLRNAFSRHSTIFRHVPSDGYHKPEEVEKR</sequence>